<dbReference type="PRINTS" id="PR00024">
    <property type="entry name" value="HOMEOBOX"/>
</dbReference>
<organism evidence="8 9">
    <name type="scientific">Atractosteus spatula</name>
    <name type="common">Alligator gar</name>
    <name type="synonym">Lepisosteus spatula</name>
    <dbReference type="NCBI Taxonomy" id="7917"/>
    <lineage>
        <taxon>Eukaryota</taxon>
        <taxon>Metazoa</taxon>
        <taxon>Chordata</taxon>
        <taxon>Craniata</taxon>
        <taxon>Vertebrata</taxon>
        <taxon>Euteleostomi</taxon>
        <taxon>Actinopterygii</taxon>
        <taxon>Neopterygii</taxon>
        <taxon>Holostei</taxon>
        <taxon>Semionotiformes</taxon>
        <taxon>Lepisosteidae</taxon>
        <taxon>Atractosteus</taxon>
    </lineage>
</organism>
<keyword evidence="1 4" id="KW-0238">DNA-binding</keyword>
<dbReference type="InterPro" id="IPR009057">
    <property type="entry name" value="Homeodomain-like_sf"/>
</dbReference>
<dbReference type="Pfam" id="PF25248">
    <property type="entry name" value="Ig_CFAP65_8th"/>
    <property type="match status" value="1"/>
</dbReference>
<gene>
    <name evidence="8" type="primary">Cfap65</name>
    <name evidence="8" type="ORF">GTO95_0002110</name>
</gene>
<dbReference type="GO" id="GO:0003677">
    <property type="term" value="F:DNA binding"/>
    <property type="evidence" value="ECO:0007669"/>
    <property type="project" value="UniProtKB-UniRule"/>
</dbReference>
<name>A0A8J7NGI2_ATRSP</name>
<feature type="region of interest" description="Disordered" evidence="6">
    <location>
        <begin position="1664"/>
        <end position="1721"/>
    </location>
</feature>
<dbReference type="InterPro" id="IPR057470">
    <property type="entry name" value="Ig_CFAP65_7th"/>
</dbReference>
<accession>A0A8J7NGI2</accession>
<feature type="compositionally biased region" description="Acidic residues" evidence="6">
    <location>
        <begin position="253"/>
        <end position="265"/>
    </location>
</feature>
<dbReference type="Pfam" id="PF25249">
    <property type="entry name" value="Ig_CFAP65_7th"/>
    <property type="match status" value="2"/>
</dbReference>
<protein>
    <submittedName>
        <fullName evidence="8">CFA65 protein</fullName>
    </submittedName>
</protein>
<dbReference type="SUPFAM" id="SSF49354">
    <property type="entry name" value="PapD-like"/>
    <property type="match status" value="1"/>
</dbReference>
<dbReference type="InterPro" id="IPR008962">
    <property type="entry name" value="PapD-like_sf"/>
</dbReference>
<dbReference type="GO" id="GO:0007288">
    <property type="term" value="P:sperm axoneme assembly"/>
    <property type="evidence" value="ECO:0007669"/>
    <property type="project" value="TreeGrafter"/>
</dbReference>
<feature type="compositionally biased region" description="Basic and acidic residues" evidence="6">
    <location>
        <begin position="305"/>
        <end position="321"/>
    </location>
</feature>
<feature type="compositionally biased region" description="Low complexity" evidence="6">
    <location>
        <begin position="26"/>
        <end position="39"/>
    </location>
</feature>
<dbReference type="CDD" id="cd00086">
    <property type="entry name" value="homeodomain"/>
    <property type="match status" value="1"/>
</dbReference>
<evidence type="ECO:0000256" key="2">
    <source>
        <dbReference type="ARBA" id="ARBA00023155"/>
    </source>
</evidence>
<feature type="region of interest" description="Disordered" evidence="6">
    <location>
        <begin position="217"/>
        <end position="270"/>
    </location>
</feature>
<feature type="DNA-binding region" description="Homeobox" evidence="4">
    <location>
        <begin position="159"/>
        <end position="218"/>
    </location>
</feature>
<feature type="domain" description="Homeobox" evidence="7">
    <location>
        <begin position="157"/>
        <end position="217"/>
    </location>
</feature>
<dbReference type="SMART" id="SM00389">
    <property type="entry name" value="HOX"/>
    <property type="match status" value="1"/>
</dbReference>
<dbReference type="GO" id="GO:0005737">
    <property type="term" value="C:cytoplasm"/>
    <property type="evidence" value="ECO:0007669"/>
    <property type="project" value="UniProtKB-SubCell"/>
</dbReference>
<feature type="compositionally biased region" description="Polar residues" evidence="6">
    <location>
        <begin position="285"/>
        <end position="296"/>
    </location>
</feature>
<dbReference type="PROSITE" id="PS00027">
    <property type="entry name" value="HOMEOBOX_1"/>
    <property type="match status" value="1"/>
</dbReference>
<evidence type="ECO:0000256" key="4">
    <source>
        <dbReference type="PROSITE-ProRule" id="PRU00108"/>
    </source>
</evidence>
<dbReference type="FunFam" id="1.10.10.60:FF:000357">
    <property type="entry name" value="Motor neuron and pancreas homeobox 1"/>
    <property type="match status" value="1"/>
</dbReference>
<dbReference type="InterPro" id="IPR052614">
    <property type="entry name" value="CFAP65"/>
</dbReference>
<feature type="region of interest" description="Disordered" evidence="6">
    <location>
        <begin position="285"/>
        <end position="321"/>
    </location>
</feature>
<dbReference type="Pfam" id="PF00046">
    <property type="entry name" value="Homeodomain"/>
    <property type="match status" value="1"/>
</dbReference>
<proteinExistence type="predicted"/>
<sequence length="1954" mass="217013">MEKSKNFRIDALLADEPHRAPPDPSSPSSNPDSPNGGSPVSCLRTETPSPRAPSGVIQLQTGIIPKPGLLNIPHPGLATLPQGALPGMYPAPMYPISALGAQHPAFAYTGFSHLTQQYPEHLKVAATGSFPIENWIRAGIMVPRLPDYSSPQSSLMGKCRRPRTAFTSQQLLELENQFKLNKYLSRPKRFEVATSLMLTETQVKIWFQNRRMKWKRSRKAKEQAAQAEAERQRGGKQGDKPGESRGSPRGVGEEEEEEEDEEDEEAAHQEFGSSLDHATDYLQHTTDLNYSPNGSYSEDELAEGTTDRKIGVAVPRRPDTRRQQVQKRSFFGVEVLEELVWDSWELGREFTKTLLLKNIHIKLQKLQFRPPSSRFFTTLFPQTIVLSPGTSFSLPVTFRPLEKRAYSDSIQFETKEGAFQVMLCATLPCHALEMPECVVVPMCAAHDSSQTTFCFRNTSKLKTFFSWDAPEPFQLTPASGLLEPGAECQVTVVFSPKAALVYEEVATCAFGDHGESKRNVRIIALSKYSHLLVSAPGHLSQTSGQEDTQSILDFGSVAVGSTVEKHFEVHNLSVPPCNLRSSNSGLLTVLQARLHCMGDRAFSVKAPFRVTKAARPALLEDVFSCETRQGCVPSGSTLRIPLRFSPQTAGSSSVDYFYITTAGDVSKALLKNPIFLDLIGTCHSEQWKPAILNAKHLHLYHKKLERGLTCYPPDMLSAMLAENRLQLDQDGALLLPNQESEEDPPATHSPPVSSSMAEYFKEDSGATSRPHVTIDPPELLFHSGSPSRSVSLTNHTKGRLTVVWTSPGGSPFSVTPVTCDLRPLKTNAFRITYTPSHENTINGAELECFAFYKAMKDSCYVEDSTLCPPWCLTLRVSGHSFLSGHQHFIPRYVLHRPQVVFPALNQESYRSVLFQNIGELPIIFNLDTKDCPVVTVKPTSGLVQPGAHQIFTLRTTPTIDNDQKLHLSLQLNASQEHTEEITILSVAEKPKMSLEGDGTLFFKPTAVGFSSERSYIIKNVSRVPLCFKWKIWSPDCCVLSVSPQEGIIQPNESLAQTWSFSPLEETQYTMKPSLTFWPLQEQNSAFSIKKTRLSLRVIGVASQGSIEAEHAVLDQGTVLVGGCQTCDLVLLNDGSCTLSFSLTVGQDISGHCSPEETQNDPAALELEYYSGTIPARSKIVVKATIKPARRVHYRWSIAYQILTSRGQVMGEAQTLCQVCAEGVYPTLSVCDARSTGSMEGISKLQLCNLFSLDTLNSYLQRDPTPSELIYRVPTRHSVRRCPSVFTPVFLDFNFSAAPLGSEPSTVLMMLENKGPIPVEWSFLFPADQQIELEYWAESGEFDPTELHEMRVQDNKLFGVSPRSGKLLPGQQRAIELSYRHDFAGTDRLPLSHGREILLNFIGVTVKKDRPYIHFMSTKHTFAPVAIGSFGPPRQVYELYNGGSVPLCYHIDLEPLDDLKEENFGHPIFQCLNPRGEVQPGRTAFVEWIFSPLEAKTYTVDIPIHILEGDSALVSFNGAGYDGRALGEAAPLRVDSVPFSVPSTQKVPLPGQLVFLSEESISFGDIPVCSTRTHMVFLYNTSTTDRVFYSWHNTSQHASQAVHIHPESGALAAGDSTHCIITLHASGSPSFYLLDLICQVTTEGALAQYRQDLQQWELEKERQKNEFTLTDRANRPQADDQTKGSKRSGQQMDTCVRKYKTLPPIRSRAEPGNGVGLSRSERRAQREAGRLWRRPEAPRPFLLHLGVTACSHSLQEFQSSFPSRLHTHYIHRLMKPKLVPSPSIQTERADPRAGLSVCSGPEKEIVTCVLTSLIRSLLDDPQFQQSLTDSLAEPVPYFCQLSSPRTPTLAPQQEGPDQRGRSLNSSPVPRDTLRDDLPSAVTAEPQPGEADYQDIKQQEHQLEMQEAIKRLPEFCDLAEEILVNTLQNILIEACVGEVLLTARPRVIALPPSTSR</sequence>
<evidence type="ECO:0000256" key="1">
    <source>
        <dbReference type="ARBA" id="ARBA00023125"/>
    </source>
</evidence>
<dbReference type="GO" id="GO:0036126">
    <property type="term" value="C:sperm flagellum"/>
    <property type="evidence" value="ECO:0007669"/>
    <property type="project" value="TreeGrafter"/>
</dbReference>
<evidence type="ECO:0000313" key="8">
    <source>
        <dbReference type="EMBL" id="MBN3312555.1"/>
    </source>
</evidence>
<dbReference type="InterPro" id="IPR001356">
    <property type="entry name" value="HD"/>
</dbReference>
<feature type="region of interest" description="Disordered" evidence="6">
    <location>
        <begin position="1841"/>
        <end position="1890"/>
    </location>
</feature>
<dbReference type="InterPro" id="IPR017970">
    <property type="entry name" value="Homeobox_CS"/>
</dbReference>
<feature type="non-terminal residue" evidence="8">
    <location>
        <position position="1954"/>
    </location>
</feature>
<dbReference type="SUPFAM" id="SSF46689">
    <property type="entry name" value="Homeodomain-like"/>
    <property type="match status" value="1"/>
</dbReference>
<evidence type="ECO:0000259" key="7">
    <source>
        <dbReference type="PROSITE" id="PS50071"/>
    </source>
</evidence>
<dbReference type="Gene3D" id="1.10.10.60">
    <property type="entry name" value="Homeodomain-like"/>
    <property type="match status" value="1"/>
</dbReference>
<keyword evidence="3 4" id="KW-0539">Nucleus</keyword>
<dbReference type="PANTHER" id="PTHR46127">
    <property type="entry name" value="CILIA- AND FLAGELLA-ASSOCIATED PROTEIN 65"/>
    <property type="match status" value="1"/>
</dbReference>
<comment type="subcellular location">
    <subcellularLocation>
        <location evidence="4 5">Nucleus</location>
    </subcellularLocation>
</comment>
<dbReference type="Proteomes" id="UP000736164">
    <property type="component" value="Unassembled WGS sequence"/>
</dbReference>
<evidence type="ECO:0000313" key="9">
    <source>
        <dbReference type="Proteomes" id="UP000736164"/>
    </source>
</evidence>
<feature type="compositionally biased region" description="Basic and acidic residues" evidence="6">
    <location>
        <begin position="228"/>
        <end position="243"/>
    </location>
</feature>
<dbReference type="GO" id="GO:0000981">
    <property type="term" value="F:DNA-binding transcription factor activity, RNA polymerase II-specific"/>
    <property type="evidence" value="ECO:0007669"/>
    <property type="project" value="InterPro"/>
</dbReference>
<dbReference type="InterPro" id="IPR057467">
    <property type="entry name" value="Ig_CFAP65_8th"/>
</dbReference>
<dbReference type="InterPro" id="IPR056305">
    <property type="entry name" value="Ig_CFAP65_10th"/>
</dbReference>
<feature type="compositionally biased region" description="Polar residues" evidence="6">
    <location>
        <begin position="1841"/>
        <end position="1850"/>
    </location>
</feature>
<dbReference type="InterPro" id="IPR020479">
    <property type="entry name" value="HD_metazoa"/>
</dbReference>
<dbReference type="Pfam" id="PF24291">
    <property type="entry name" value="Ig_CFAP65"/>
    <property type="match status" value="1"/>
</dbReference>
<dbReference type="EMBL" id="JAAWVO010006315">
    <property type="protein sequence ID" value="MBN3312555.1"/>
    <property type="molecule type" value="Genomic_DNA"/>
</dbReference>
<evidence type="ECO:0000256" key="3">
    <source>
        <dbReference type="ARBA" id="ARBA00023242"/>
    </source>
</evidence>
<feature type="compositionally biased region" description="Basic and acidic residues" evidence="6">
    <location>
        <begin position="1671"/>
        <end position="1682"/>
    </location>
</feature>
<dbReference type="Pfam" id="PF24816">
    <property type="entry name" value="Ig_CFAP65__9th"/>
    <property type="match status" value="1"/>
</dbReference>
<dbReference type="PROSITE" id="PS50071">
    <property type="entry name" value="HOMEOBOX_2"/>
    <property type="match status" value="1"/>
</dbReference>
<dbReference type="GO" id="GO:0005634">
    <property type="term" value="C:nucleus"/>
    <property type="evidence" value="ECO:0007669"/>
    <property type="project" value="UniProtKB-SubCell"/>
</dbReference>
<dbReference type="PANTHER" id="PTHR46127:SF1">
    <property type="entry name" value="CILIA- AND FLAGELLA-ASSOCIATED PROTEIN 65"/>
    <property type="match status" value="1"/>
</dbReference>
<dbReference type="InterPro" id="IPR056344">
    <property type="entry name" value="Ig_CFAP65-like_9th"/>
</dbReference>
<feature type="region of interest" description="Disordered" evidence="6">
    <location>
        <begin position="1"/>
        <end position="54"/>
    </location>
</feature>
<keyword evidence="9" id="KW-1185">Reference proteome</keyword>
<dbReference type="Gene3D" id="2.60.40.10">
    <property type="entry name" value="Immunoglobulins"/>
    <property type="match status" value="9"/>
</dbReference>
<dbReference type="InterPro" id="IPR013783">
    <property type="entry name" value="Ig-like_fold"/>
</dbReference>
<comment type="caution">
    <text evidence="8">The sequence shown here is derived from an EMBL/GenBank/DDBJ whole genome shotgun (WGS) entry which is preliminary data.</text>
</comment>
<keyword evidence="2 4" id="KW-0371">Homeobox</keyword>
<reference evidence="8" key="1">
    <citation type="journal article" date="2021" name="Cell">
        <title>Tracing the genetic footprints of vertebrate landing in non-teleost ray-finned fishes.</title>
        <authorList>
            <person name="Bi X."/>
            <person name="Wang K."/>
            <person name="Yang L."/>
            <person name="Pan H."/>
            <person name="Jiang H."/>
            <person name="Wei Q."/>
            <person name="Fang M."/>
            <person name="Yu H."/>
            <person name="Zhu C."/>
            <person name="Cai Y."/>
            <person name="He Y."/>
            <person name="Gan X."/>
            <person name="Zeng H."/>
            <person name="Yu D."/>
            <person name="Zhu Y."/>
            <person name="Jiang H."/>
            <person name="Qiu Q."/>
            <person name="Yang H."/>
            <person name="Zhang Y.E."/>
            <person name="Wang W."/>
            <person name="Zhu M."/>
            <person name="He S."/>
            <person name="Zhang G."/>
        </authorList>
    </citation>
    <scope>NUCLEOTIDE SEQUENCE</scope>
    <source>
        <strain evidence="8">Allg_001</strain>
    </source>
</reference>
<feature type="non-terminal residue" evidence="8">
    <location>
        <position position="1"/>
    </location>
</feature>
<evidence type="ECO:0000256" key="6">
    <source>
        <dbReference type="SAM" id="MobiDB-lite"/>
    </source>
</evidence>
<evidence type="ECO:0000256" key="5">
    <source>
        <dbReference type="RuleBase" id="RU000682"/>
    </source>
</evidence>